<accession>A0ACB7CB84</accession>
<proteinExistence type="predicted"/>
<reference evidence="1 2" key="1">
    <citation type="journal article" date="2021" name="Commun. Biol.">
        <title>Genomic insights into the host specific adaptation of the Pneumocystis genus.</title>
        <authorList>
            <person name="Cisse O.H."/>
            <person name="Ma L."/>
            <person name="Dekker J.P."/>
            <person name="Khil P.P."/>
            <person name="Youn J.-H."/>
            <person name="Brenchley J.M."/>
            <person name="Blair R."/>
            <person name="Pahar B."/>
            <person name="Chabe M."/>
            <person name="Van Rompay K.K.A."/>
            <person name="Keesler R."/>
            <person name="Sukura A."/>
            <person name="Hirsch V."/>
            <person name="Kutty G."/>
            <person name="Liu Y."/>
            <person name="Peng L."/>
            <person name="Chen J."/>
            <person name="Song J."/>
            <person name="Weissenbacher-Lang C."/>
            <person name="Xu J."/>
            <person name="Upham N.S."/>
            <person name="Stajich J.E."/>
            <person name="Cuomo C.A."/>
            <person name="Cushion M.T."/>
            <person name="Kovacs J.A."/>
        </authorList>
    </citation>
    <scope>NUCLEOTIDE SEQUENCE [LARGE SCALE GENOMIC DNA]</scope>
    <source>
        <strain evidence="1 2">RABM</strain>
    </source>
</reference>
<evidence type="ECO:0000313" key="1">
    <source>
        <dbReference type="EMBL" id="KAG4304650.1"/>
    </source>
</evidence>
<dbReference type="Proteomes" id="UP000768646">
    <property type="component" value="Unassembled WGS sequence"/>
</dbReference>
<dbReference type="EMBL" id="JABTEG010000007">
    <property type="protein sequence ID" value="KAG4304650.1"/>
    <property type="molecule type" value="Genomic_DNA"/>
</dbReference>
<keyword evidence="2" id="KW-1185">Reference proteome</keyword>
<comment type="caution">
    <text evidence="1">The sequence shown here is derived from an EMBL/GenBank/DDBJ whole genome shotgun (WGS) entry which is preliminary data.</text>
</comment>
<organism evidence="1 2">
    <name type="scientific">Pneumocystis oryctolagi</name>
    <dbReference type="NCBI Taxonomy" id="42067"/>
    <lineage>
        <taxon>Eukaryota</taxon>
        <taxon>Fungi</taxon>
        <taxon>Dikarya</taxon>
        <taxon>Ascomycota</taxon>
        <taxon>Taphrinomycotina</taxon>
        <taxon>Pneumocystomycetes</taxon>
        <taxon>Pneumocystaceae</taxon>
        <taxon>Pneumocystis</taxon>
    </lineage>
</organism>
<gene>
    <name evidence="1" type="ORF">PORY_002043</name>
</gene>
<sequence>MKSSGWLATLIQGIERLYPKSLADTTWDNVGLLLESPVKNPGRKRVLLAIDLTTSVAEEALAMDPPVGAIIAYRRCSDPVIFSPIKSLTLNDPRHKMLLRLATSGISVYSPHTAMDAAAGGINDWLADGISDEKCVERTVIVPTTHNGKYVSNKTTGMGRIVRWEEPIAIATLVKRIKKHLQLNNIQLALSEKHRKENNGQVYKIGICAGSGGSILRDVHADVLFTGELSHHDILNATEKGISVILCGHSNTERGFLSCIMKKRLQEVLCEEFRDIVDDKILLPEVVVSKADKDPLEIV</sequence>
<evidence type="ECO:0000313" key="2">
    <source>
        <dbReference type="Proteomes" id="UP000768646"/>
    </source>
</evidence>
<protein>
    <submittedName>
        <fullName evidence="1">Uncharacterized protein</fullName>
    </submittedName>
</protein>
<name>A0ACB7CB84_9ASCO</name>